<sequence>MSQFLATADIFKPDGTSAKGAELLKDKLVLLYFSGSYCNPCHIFTPKLKRAYDTLIDQGQQISVVLVTKDKTIEAFQEYYNEKMPTFNYLAFGDPIIPQLLEKYQVKLIPCVRIIRPDGSVAVKDGVEDVRTKEQDIDGMFEEWDCYANI</sequence>
<evidence type="ECO:0000313" key="2">
    <source>
        <dbReference type="WBParaSite" id="RSKR_0000669900.1"/>
    </source>
</evidence>
<evidence type="ECO:0000313" key="1">
    <source>
        <dbReference type="Proteomes" id="UP000095286"/>
    </source>
</evidence>
<dbReference type="Proteomes" id="UP000095286">
    <property type="component" value="Unplaced"/>
</dbReference>
<reference evidence="2" key="1">
    <citation type="submission" date="2016-11" db="UniProtKB">
        <authorList>
            <consortium name="WormBaseParasite"/>
        </authorList>
    </citation>
    <scope>IDENTIFICATION</scope>
    <source>
        <strain evidence="2">KR3021</strain>
    </source>
</reference>
<name>A0AC35U1C0_9BILA</name>
<proteinExistence type="predicted"/>
<dbReference type="WBParaSite" id="RSKR_0000669900.1">
    <property type="protein sequence ID" value="RSKR_0000669900.1"/>
    <property type="gene ID" value="RSKR_0000669900"/>
</dbReference>
<accession>A0AC35U1C0</accession>
<protein>
    <submittedName>
        <fullName evidence="2">Thioredoxin domain-containing protein</fullName>
    </submittedName>
</protein>
<organism evidence="1 2">
    <name type="scientific">Rhabditophanes sp. KR3021</name>
    <dbReference type="NCBI Taxonomy" id="114890"/>
    <lineage>
        <taxon>Eukaryota</taxon>
        <taxon>Metazoa</taxon>
        <taxon>Ecdysozoa</taxon>
        <taxon>Nematoda</taxon>
        <taxon>Chromadorea</taxon>
        <taxon>Rhabditida</taxon>
        <taxon>Tylenchina</taxon>
        <taxon>Panagrolaimomorpha</taxon>
        <taxon>Strongyloidoidea</taxon>
        <taxon>Alloionematidae</taxon>
        <taxon>Rhabditophanes</taxon>
    </lineage>
</organism>